<evidence type="ECO:0000313" key="2">
    <source>
        <dbReference type="EMBL" id="EFN68954.1"/>
    </source>
</evidence>
<dbReference type="Proteomes" id="UP000000311">
    <property type="component" value="Unassembled WGS sequence"/>
</dbReference>
<keyword evidence="3" id="KW-1185">Reference proteome</keyword>
<dbReference type="InterPro" id="IPR012337">
    <property type="entry name" value="RNaseH-like_sf"/>
</dbReference>
<organism evidence="3">
    <name type="scientific">Camponotus floridanus</name>
    <name type="common">Florida carpenter ant</name>
    <dbReference type="NCBI Taxonomy" id="104421"/>
    <lineage>
        <taxon>Eukaryota</taxon>
        <taxon>Metazoa</taxon>
        <taxon>Ecdysozoa</taxon>
        <taxon>Arthropoda</taxon>
        <taxon>Hexapoda</taxon>
        <taxon>Insecta</taxon>
        <taxon>Pterygota</taxon>
        <taxon>Neoptera</taxon>
        <taxon>Endopterygota</taxon>
        <taxon>Hymenoptera</taxon>
        <taxon>Apocrita</taxon>
        <taxon>Aculeata</taxon>
        <taxon>Formicoidea</taxon>
        <taxon>Formicidae</taxon>
        <taxon>Formicinae</taxon>
        <taxon>Camponotus</taxon>
    </lineage>
</organism>
<feature type="non-terminal residue" evidence="2">
    <location>
        <position position="1"/>
    </location>
</feature>
<feature type="compositionally biased region" description="Basic and acidic residues" evidence="1">
    <location>
        <begin position="21"/>
        <end position="34"/>
    </location>
</feature>
<dbReference type="SUPFAM" id="SSF53098">
    <property type="entry name" value="Ribonuclease H-like"/>
    <property type="match status" value="1"/>
</dbReference>
<evidence type="ECO:0000256" key="1">
    <source>
        <dbReference type="SAM" id="MobiDB-lite"/>
    </source>
</evidence>
<evidence type="ECO:0008006" key="4">
    <source>
        <dbReference type="Google" id="ProtNLM"/>
    </source>
</evidence>
<reference evidence="2 3" key="1">
    <citation type="journal article" date="2010" name="Science">
        <title>Genomic comparison of the ants Camponotus floridanus and Harpegnathos saltator.</title>
        <authorList>
            <person name="Bonasio R."/>
            <person name="Zhang G."/>
            <person name="Ye C."/>
            <person name="Mutti N.S."/>
            <person name="Fang X."/>
            <person name="Qin N."/>
            <person name="Donahue G."/>
            <person name="Yang P."/>
            <person name="Li Q."/>
            <person name="Li C."/>
            <person name="Zhang P."/>
            <person name="Huang Z."/>
            <person name="Berger S.L."/>
            <person name="Reinberg D."/>
            <person name="Wang J."/>
            <person name="Liebig J."/>
        </authorList>
    </citation>
    <scope>NUCLEOTIDE SEQUENCE [LARGE SCALE GENOMIC DNA]</scope>
    <source>
        <strain evidence="3">C129</strain>
    </source>
</reference>
<dbReference type="EMBL" id="GL438437">
    <property type="protein sequence ID" value="EFN68954.1"/>
    <property type="molecule type" value="Genomic_DNA"/>
</dbReference>
<dbReference type="GO" id="GO:0003676">
    <property type="term" value="F:nucleic acid binding"/>
    <property type="evidence" value="ECO:0007669"/>
    <property type="project" value="InterPro"/>
</dbReference>
<protein>
    <recommendedName>
        <fullName evidence="4">Integrase catalytic domain-containing protein</fullName>
    </recommendedName>
</protein>
<evidence type="ECO:0000313" key="3">
    <source>
        <dbReference type="Proteomes" id="UP000000311"/>
    </source>
</evidence>
<dbReference type="InParanoid" id="E2AC82"/>
<dbReference type="Gene3D" id="3.30.420.10">
    <property type="entry name" value="Ribonuclease H-like superfamily/Ribonuclease H"/>
    <property type="match status" value="1"/>
</dbReference>
<gene>
    <name evidence="2" type="ORF">EAG_05373</name>
</gene>
<feature type="region of interest" description="Disordered" evidence="1">
    <location>
        <begin position="1"/>
        <end position="34"/>
    </location>
</feature>
<name>E2AC82_CAMFO</name>
<dbReference type="AlphaFoldDB" id="E2AC82"/>
<accession>E2AC82</accession>
<proteinExistence type="predicted"/>
<feature type="non-terminal residue" evidence="2">
    <location>
        <position position="34"/>
    </location>
</feature>
<sequence>YLKAREIQRENTAPYIPEQNSRVERDNRTIIECT</sequence>
<dbReference type="InterPro" id="IPR036397">
    <property type="entry name" value="RNaseH_sf"/>
</dbReference>